<gene>
    <name evidence="1" type="ORF">EIK76_03710</name>
</gene>
<evidence type="ECO:0000313" key="2">
    <source>
        <dbReference type="Proteomes" id="UP000276260"/>
    </source>
</evidence>
<accession>A0A3P3QSH1</accession>
<dbReference type="InterPro" id="IPR029063">
    <property type="entry name" value="SAM-dependent_MTases_sf"/>
</dbReference>
<dbReference type="AlphaFoldDB" id="A0A3P3QSH1"/>
<dbReference type="OrthoDB" id="5329963at2"/>
<reference evidence="1 2" key="1">
    <citation type="submission" date="2018-11" db="EMBL/GenBank/DDBJ databases">
        <title>Draft genome analysis of Rheinheimera mesophila isolated from an industrial waste site.</title>
        <authorList>
            <person name="Yu Q."/>
            <person name="Qi Y."/>
            <person name="Zhang H."/>
            <person name="Lu Y."/>
            <person name="Pu J."/>
        </authorList>
    </citation>
    <scope>NUCLEOTIDE SEQUENCE [LARGE SCALE GENOMIC DNA]</scope>
    <source>
        <strain evidence="1 2">IITR13</strain>
    </source>
</reference>
<evidence type="ECO:0000313" key="1">
    <source>
        <dbReference type="EMBL" id="RRJ23203.1"/>
    </source>
</evidence>
<dbReference type="Proteomes" id="UP000276260">
    <property type="component" value="Unassembled WGS sequence"/>
</dbReference>
<comment type="caution">
    <text evidence="1">The sequence shown here is derived from an EMBL/GenBank/DDBJ whole genome shotgun (WGS) entry which is preliminary data.</text>
</comment>
<proteinExistence type="predicted"/>
<sequence length="348" mass="38439">MDSELFQKRIDELPVAPLISLAASNCQHLKVIVAGNAPAALLVANEIKLHGAEVIGLLTEGDLCCNFALLSDSDLQAGLYFDLMLFTGDSALKVAEKYKVIRHKSAIYKHELKSFSENIELLCDLKSKRVLFQQEQMLNQNFYIEGFSDEAGEQYAHPQVHAVSGEKVLCIGPYLGKPLQAFAVSANHSFTAHCLEANPYTYAELCINIVSWKMQHQVRPVCAGAWSSTGMVAFASEGHTGGGVVLALDEQHPLKPGEIDLAIFTYSVDDYIKESGFVPTLIESGRIGIAYDVVTGARQTIETYKPKLIILDYPDSKVPALLKQWVPDYKIYYSECGRVNYGVFFFGL</sequence>
<keyword evidence="2" id="KW-1185">Reference proteome</keyword>
<dbReference type="RefSeq" id="WP_046520004.1">
    <property type="nucleotide sequence ID" value="NZ_LAVS01000022.1"/>
</dbReference>
<organism evidence="1 2">
    <name type="scientific">Rheinheimera mesophila</name>
    <dbReference type="NCBI Taxonomy" id="1547515"/>
    <lineage>
        <taxon>Bacteria</taxon>
        <taxon>Pseudomonadati</taxon>
        <taxon>Pseudomonadota</taxon>
        <taxon>Gammaproteobacteria</taxon>
        <taxon>Chromatiales</taxon>
        <taxon>Chromatiaceae</taxon>
        <taxon>Rheinheimera</taxon>
    </lineage>
</organism>
<dbReference type="SUPFAM" id="SSF53335">
    <property type="entry name" value="S-adenosyl-L-methionine-dependent methyltransferases"/>
    <property type="match status" value="1"/>
</dbReference>
<dbReference type="Gene3D" id="3.40.50.150">
    <property type="entry name" value="Vaccinia Virus protein VP39"/>
    <property type="match status" value="1"/>
</dbReference>
<protein>
    <submittedName>
        <fullName evidence="1">Uncharacterized protein</fullName>
    </submittedName>
</protein>
<dbReference type="EMBL" id="RRCF01000001">
    <property type="protein sequence ID" value="RRJ23203.1"/>
    <property type="molecule type" value="Genomic_DNA"/>
</dbReference>
<name>A0A3P3QSH1_9GAMM</name>